<accession>A0A2T7NZ10</accession>
<dbReference type="InterPro" id="IPR039745">
    <property type="entry name" value="Vps54"/>
</dbReference>
<keyword evidence="4" id="KW-0813">Transport</keyword>
<keyword evidence="12" id="KW-1185">Reference proteome</keyword>
<dbReference type="PANTHER" id="PTHR12965:SF0">
    <property type="entry name" value="VACUOLAR PROTEIN SORTING-ASSOCIATED PROTEIN 54"/>
    <property type="match status" value="1"/>
</dbReference>
<name>A0A2T7NZ10_POMCA</name>
<reference evidence="11 12" key="1">
    <citation type="submission" date="2018-04" db="EMBL/GenBank/DDBJ databases">
        <title>The genome of golden apple snail Pomacea canaliculata provides insight into stress tolerance and invasive adaptation.</title>
        <authorList>
            <person name="Liu C."/>
            <person name="Liu B."/>
            <person name="Ren Y."/>
            <person name="Zhang Y."/>
            <person name="Wang H."/>
            <person name="Li S."/>
            <person name="Jiang F."/>
            <person name="Yin L."/>
            <person name="Zhang G."/>
            <person name="Qian W."/>
            <person name="Fan W."/>
        </authorList>
    </citation>
    <scope>NUCLEOTIDE SEQUENCE [LARGE SCALE GENOMIC DNA]</scope>
    <source>
        <strain evidence="11">SZHN2017</strain>
        <tissue evidence="11">Muscle</tissue>
    </source>
</reference>
<evidence type="ECO:0000313" key="12">
    <source>
        <dbReference type="Proteomes" id="UP000245119"/>
    </source>
</evidence>
<keyword evidence="7 8" id="KW-0175">Coiled coil</keyword>
<dbReference type="Pfam" id="PF07928">
    <property type="entry name" value="Vps54"/>
    <property type="match status" value="1"/>
</dbReference>
<dbReference type="InterPro" id="IPR019515">
    <property type="entry name" value="VPS54_N"/>
</dbReference>
<dbReference type="InterPro" id="IPR012501">
    <property type="entry name" value="Vps54_C"/>
</dbReference>
<gene>
    <name evidence="11" type="ORF">C0Q70_14078</name>
</gene>
<evidence type="ECO:0000256" key="8">
    <source>
        <dbReference type="SAM" id="Coils"/>
    </source>
</evidence>
<feature type="domain" description="Vacuolar protein sorting-associated protein 54 N-terminal" evidence="10">
    <location>
        <begin position="205"/>
        <end position="360"/>
    </location>
</feature>
<dbReference type="Pfam" id="PF10475">
    <property type="entry name" value="Vps54_N"/>
    <property type="match status" value="1"/>
</dbReference>
<dbReference type="GO" id="GO:0006896">
    <property type="term" value="P:Golgi to vacuole transport"/>
    <property type="evidence" value="ECO:0007669"/>
    <property type="project" value="TreeGrafter"/>
</dbReference>
<evidence type="ECO:0000259" key="9">
    <source>
        <dbReference type="Pfam" id="PF07928"/>
    </source>
</evidence>
<dbReference type="GO" id="GO:0042147">
    <property type="term" value="P:retrograde transport, endosome to Golgi"/>
    <property type="evidence" value="ECO:0007669"/>
    <property type="project" value="InterPro"/>
</dbReference>
<evidence type="ECO:0000256" key="7">
    <source>
        <dbReference type="ARBA" id="ARBA00023054"/>
    </source>
</evidence>
<comment type="similarity">
    <text evidence="2">Belongs to the VPS54 family.</text>
</comment>
<proteinExistence type="inferred from homology"/>
<keyword evidence="5" id="KW-0653">Protein transport</keyword>
<evidence type="ECO:0000256" key="3">
    <source>
        <dbReference type="ARBA" id="ARBA00017665"/>
    </source>
</evidence>
<keyword evidence="6" id="KW-0333">Golgi apparatus</keyword>
<evidence type="ECO:0000256" key="6">
    <source>
        <dbReference type="ARBA" id="ARBA00023034"/>
    </source>
</evidence>
<evidence type="ECO:0000313" key="11">
    <source>
        <dbReference type="EMBL" id="PVD26402.1"/>
    </source>
</evidence>
<evidence type="ECO:0000256" key="4">
    <source>
        <dbReference type="ARBA" id="ARBA00022448"/>
    </source>
</evidence>
<evidence type="ECO:0000256" key="1">
    <source>
        <dbReference type="ARBA" id="ARBA00004601"/>
    </source>
</evidence>
<dbReference type="Gene3D" id="1.20.1280.130">
    <property type="match status" value="1"/>
</dbReference>
<dbReference type="Proteomes" id="UP000245119">
    <property type="component" value="Linkage Group LG8"/>
</dbReference>
<dbReference type="OrthoDB" id="10259024at2759"/>
<dbReference type="EMBL" id="PZQS01000008">
    <property type="protein sequence ID" value="PVD26402.1"/>
    <property type="molecule type" value="Genomic_DNA"/>
</dbReference>
<evidence type="ECO:0000256" key="5">
    <source>
        <dbReference type="ARBA" id="ARBA00022927"/>
    </source>
</evidence>
<dbReference type="GO" id="GO:0000938">
    <property type="term" value="C:GARP complex"/>
    <property type="evidence" value="ECO:0007669"/>
    <property type="project" value="InterPro"/>
</dbReference>
<sequence length="905" mass="102979">MNGVCPSLPLEGVSDRDYDDHVSRDHVYCDTGKSRQDTRPILVTNTDPNIVQDQYKWTIHNATVNLPALLNDPRLVRRETDFFTKTWGQNFEKTEVLPSPYIPDIESQHFDKYIRKIAVRYKKHLRHKEKLNQQNASVPETFQTAPLHFKQLEQSRAEFDQIKLFMSPHFNLENPDIFNTVFPWTQVEGAKSNQSGSKQSSKLLQEKLSHYLDMVEVQIAKQISTKSEAFFHAMTSHDELQEQLSQTVKVIQHLRETIRRLDDRMAKESLKIMRLTQTRANYVQLFNKLKIMSSIHETQPTIQRLLSDNEFIGALDLISTSQDVLTKDLGGIHSFRHLSSQLAEMEKLIDKMLQADFSKYSSLELHRPVTDKRLLMEEEQLVSILFGMLRQHKLNFVDVYREEAFTALKAIVKQTIVEAVSVADDVDTEGTVGSLADQMRLLDYPQWMGLLGEIFTNLKLLLQRAQAFYGVATDVCNIASGRTKTSSQMSDMSQEERLLSQSEHLHVSVSEDVDVMISEAEHIKVLGALKEMLYSICDYAHDRCVKVMTARAKDGFLERLSSSEFVHLSREVENFMAETENVCGRASASLRSILQSQAHRFVARFHEERKIKLSLILDNERWKQADVPAEFQALVDHISSRGVLSLPEKRADTESRPGEVILVDGEKYAVVGTVLMLVKMVVEYCQCVTDIPSATPELLTRLVDLLKMFNSRTCQLLIGAGAIQLVVLKNISVRNLALASRCLQLVVHYIPLVQNHFELALPPKNHSMLRHFDKIIKDYQDHIEEIVNTLVSIAENNLKGLLTKYEVKAPMPSQCFRAVCKQLAKLHEVLVGVLPLPQVKDVFVKIDTSFKRLLGQRLITLGVVNDGGPQHGLVSSDLSFYAGSFATLLGLENLAQNMDDVWSIR</sequence>
<dbReference type="GO" id="GO:0015031">
    <property type="term" value="P:protein transport"/>
    <property type="evidence" value="ECO:0007669"/>
    <property type="project" value="UniProtKB-KW"/>
</dbReference>
<feature type="domain" description="Vacuolar protein sorting-associated protein 54 C-terminal" evidence="9">
    <location>
        <begin position="666"/>
        <end position="795"/>
    </location>
</feature>
<dbReference type="GO" id="GO:0005829">
    <property type="term" value="C:cytosol"/>
    <property type="evidence" value="ECO:0007669"/>
    <property type="project" value="GOC"/>
</dbReference>
<organism evidence="11 12">
    <name type="scientific">Pomacea canaliculata</name>
    <name type="common">Golden apple snail</name>
    <dbReference type="NCBI Taxonomy" id="400727"/>
    <lineage>
        <taxon>Eukaryota</taxon>
        <taxon>Metazoa</taxon>
        <taxon>Spiralia</taxon>
        <taxon>Lophotrochozoa</taxon>
        <taxon>Mollusca</taxon>
        <taxon>Gastropoda</taxon>
        <taxon>Caenogastropoda</taxon>
        <taxon>Architaenioglossa</taxon>
        <taxon>Ampullarioidea</taxon>
        <taxon>Ampullariidae</taxon>
        <taxon>Pomacea</taxon>
    </lineage>
</organism>
<dbReference type="Gene3D" id="6.10.250.860">
    <property type="match status" value="1"/>
</dbReference>
<protein>
    <recommendedName>
        <fullName evidence="3">Vacuolar protein sorting-associated protein 54</fullName>
    </recommendedName>
</protein>
<evidence type="ECO:0000259" key="10">
    <source>
        <dbReference type="Pfam" id="PF10475"/>
    </source>
</evidence>
<dbReference type="STRING" id="400727.A0A2T7NZ10"/>
<feature type="coiled-coil region" evidence="8">
    <location>
        <begin position="237"/>
        <end position="271"/>
    </location>
</feature>
<dbReference type="AlphaFoldDB" id="A0A2T7NZ10"/>
<evidence type="ECO:0000256" key="2">
    <source>
        <dbReference type="ARBA" id="ARBA00009150"/>
    </source>
</evidence>
<dbReference type="GO" id="GO:0019905">
    <property type="term" value="F:syntaxin binding"/>
    <property type="evidence" value="ECO:0007669"/>
    <property type="project" value="TreeGrafter"/>
</dbReference>
<comment type="subcellular location">
    <subcellularLocation>
        <location evidence="1">Golgi apparatus</location>
        <location evidence="1">trans-Golgi network</location>
    </subcellularLocation>
</comment>
<dbReference type="PANTHER" id="PTHR12965">
    <property type="entry name" value="VACUOLAR PROTEIN SORTING 54"/>
    <property type="match status" value="1"/>
</dbReference>
<comment type="caution">
    <text evidence="11">The sequence shown here is derived from an EMBL/GenBank/DDBJ whole genome shotgun (WGS) entry which is preliminary data.</text>
</comment>